<keyword evidence="10" id="KW-1185">Reference proteome</keyword>
<comment type="similarity">
    <text evidence="4">Belongs to the class-IV pyridoxal-phosphate-dependent aminotransferase family.</text>
</comment>
<comment type="catalytic activity">
    <reaction evidence="6">
        <text>L-valine + 2-oxoglutarate = 3-methyl-2-oxobutanoate + L-glutamate</text>
        <dbReference type="Rhea" id="RHEA:24813"/>
        <dbReference type="ChEBI" id="CHEBI:11851"/>
        <dbReference type="ChEBI" id="CHEBI:16810"/>
        <dbReference type="ChEBI" id="CHEBI:29985"/>
        <dbReference type="ChEBI" id="CHEBI:57762"/>
        <dbReference type="EC" id="2.6.1.42"/>
    </reaction>
</comment>
<dbReference type="PANTHER" id="PTHR42743">
    <property type="entry name" value="AMINO-ACID AMINOTRANSFERASE"/>
    <property type="match status" value="1"/>
</dbReference>
<dbReference type="InterPro" id="IPR043131">
    <property type="entry name" value="BCAT-like_N"/>
</dbReference>
<dbReference type="EC" id="2.6.1.42" evidence="5"/>
<dbReference type="PANTHER" id="PTHR42743:SF11">
    <property type="entry name" value="AMINODEOXYCHORISMATE LYASE"/>
    <property type="match status" value="1"/>
</dbReference>
<sequence length="298" mass="33093">MLQTQNPANDNLQVYIDGQLLHRDAAKISVFDSSVQGGDAVWEGLRVYNGRVFSLDAHLDRLYDSAHALWFQRVPERDTVIDAIRQTLLANDMRNDVHIRLTLTRGRKITSGMDPRLNQAGCTLIVLAEHKPPVYPESITLATSSVRRNPPMSVDSKIHHNNLINNILAKIEANQAGADAGLMLDKDGFVSEANGVNVFCIRRGEVRTPYADYCLPGITRATILSLCQDHGIPHQEARISVSEFYTADEVFTTGTMGELTRVRAIDGREIVNKHGASVLERVQAHFRELTRSGGTKLL</sequence>
<proteinExistence type="inferred from homology"/>
<dbReference type="RefSeq" id="WP_238749642.1">
    <property type="nucleotide sequence ID" value="NZ_CAKLPZ010000001.1"/>
</dbReference>
<accession>A0ABN8F3W5</accession>
<comment type="catalytic activity">
    <reaction evidence="7">
        <text>L-isoleucine + 2-oxoglutarate = (S)-3-methyl-2-oxopentanoate + L-glutamate</text>
        <dbReference type="Rhea" id="RHEA:24801"/>
        <dbReference type="ChEBI" id="CHEBI:16810"/>
        <dbReference type="ChEBI" id="CHEBI:29985"/>
        <dbReference type="ChEBI" id="CHEBI:35146"/>
        <dbReference type="ChEBI" id="CHEBI:58045"/>
        <dbReference type="EC" id="2.6.1.42"/>
    </reaction>
</comment>
<dbReference type="InterPro" id="IPR043132">
    <property type="entry name" value="BCAT-like_C"/>
</dbReference>
<comment type="caution">
    <text evidence="9">The sequence shown here is derived from an EMBL/GenBank/DDBJ whole genome shotgun (WGS) entry which is preliminary data.</text>
</comment>
<dbReference type="Gene3D" id="3.30.470.10">
    <property type="match status" value="1"/>
</dbReference>
<evidence type="ECO:0000256" key="8">
    <source>
        <dbReference type="ARBA" id="ARBA00049229"/>
    </source>
</evidence>
<dbReference type="Pfam" id="PF01063">
    <property type="entry name" value="Aminotran_4"/>
    <property type="match status" value="1"/>
</dbReference>
<dbReference type="GO" id="GO:0004084">
    <property type="term" value="F:branched-chain-amino-acid transaminase activity"/>
    <property type="evidence" value="ECO:0007669"/>
    <property type="project" value="UniProtKB-EC"/>
</dbReference>
<comment type="pathway">
    <text evidence="3">Amino-acid biosynthesis; L-leucine biosynthesis; L-leucine from 3-methyl-2-oxobutanoate: step 4/4.</text>
</comment>
<dbReference type="InterPro" id="IPR036038">
    <property type="entry name" value="Aminotransferase-like"/>
</dbReference>
<comment type="catalytic activity">
    <reaction evidence="8">
        <text>L-leucine + 2-oxoglutarate = 4-methyl-2-oxopentanoate + L-glutamate</text>
        <dbReference type="Rhea" id="RHEA:18321"/>
        <dbReference type="ChEBI" id="CHEBI:16810"/>
        <dbReference type="ChEBI" id="CHEBI:17865"/>
        <dbReference type="ChEBI" id="CHEBI:29985"/>
        <dbReference type="ChEBI" id="CHEBI:57427"/>
        <dbReference type="EC" id="2.6.1.42"/>
    </reaction>
</comment>
<evidence type="ECO:0000313" key="10">
    <source>
        <dbReference type="Proteomes" id="UP000837803"/>
    </source>
</evidence>
<organism evidence="9 10">
    <name type="scientific">Neolewinella maritima</name>
    <dbReference type="NCBI Taxonomy" id="1383882"/>
    <lineage>
        <taxon>Bacteria</taxon>
        <taxon>Pseudomonadati</taxon>
        <taxon>Bacteroidota</taxon>
        <taxon>Saprospiria</taxon>
        <taxon>Saprospirales</taxon>
        <taxon>Lewinellaceae</taxon>
        <taxon>Neolewinella</taxon>
    </lineage>
</organism>
<keyword evidence="9" id="KW-0032">Aminotransferase</keyword>
<evidence type="ECO:0000256" key="1">
    <source>
        <dbReference type="ARBA" id="ARBA00004824"/>
    </source>
</evidence>
<evidence type="ECO:0000256" key="2">
    <source>
        <dbReference type="ARBA" id="ARBA00004931"/>
    </source>
</evidence>
<dbReference type="Proteomes" id="UP000837803">
    <property type="component" value="Unassembled WGS sequence"/>
</dbReference>
<protein>
    <recommendedName>
        <fullName evidence="5">branched-chain-amino-acid transaminase</fullName>
        <ecNumber evidence="5">2.6.1.42</ecNumber>
    </recommendedName>
</protein>
<evidence type="ECO:0000256" key="4">
    <source>
        <dbReference type="ARBA" id="ARBA00009320"/>
    </source>
</evidence>
<evidence type="ECO:0000256" key="5">
    <source>
        <dbReference type="ARBA" id="ARBA00013053"/>
    </source>
</evidence>
<dbReference type="Gene3D" id="3.20.10.10">
    <property type="entry name" value="D-amino Acid Aminotransferase, subunit A, domain 2"/>
    <property type="match status" value="1"/>
</dbReference>
<evidence type="ECO:0000313" key="9">
    <source>
        <dbReference type="EMBL" id="CAH0999460.1"/>
    </source>
</evidence>
<comment type="pathway">
    <text evidence="1">Amino-acid biosynthesis; L-isoleucine biosynthesis; L-isoleucine from 2-oxobutanoate: step 4/4.</text>
</comment>
<evidence type="ECO:0000256" key="7">
    <source>
        <dbReference type="ARBA" id="ARBA00048798"/>
    </source>
</evidence>
<keyword evidence="9" id="KW-0808">Transferase</keyword>
<reference evidence="9" key="1">
    <citation type="submission" date="2021-12" db="EMBL/GenBank/DDBJ databases">
        <authorList>
            <person name="Rodrigo-Torres L."/>
            <person name="Arahal R. D."/>
            <person name="Lucena T."/>
        </authorList>
    </citation>
    <scope>NUCLEOTIDE SEQUENCE</scope>
    <source>
        <strain evidence="9">CECT 8419</strain>
    </source>
</reference>
<dbReference type="InterPro" id="IPR050571">
    <property type="entry name" value="Class-IV_PLP-Dep_Aminotrnsfr"/>
</dbReference>
<dbReference type="SUPFAM" id="SSF56752">
    <property type="entry name" value="D-aminoacid aminotransferase-like PLP-dependent enzymes"/>
    <property type="match status" value="1"/>
</dbReference>
<evidence type="ECO:0000256" key="6">
    <source>
        <dbReference type="ARBA" id="ARBA00048212"/>
    </source>
</evidence>
<name>A0ABN8F3W5_9BACT</name>
<comment type="pathway">
    <text evidence="2">Amino-acid biosynthesis; L-valine biosynthesis; L-valine from pyruvate: step 4/4.</text>
</comment>
<evidence type="ECO:0000256" key="3">
    <source>
        <dbReference type="ARBA" id="ARBA00005072"/>
    </source>
</evidence>
<dbReference type="InterPro" id="IPR001544">
    <property type="entry name" value="Aminotrans_IV"/>
</dbReference>
<dbReference type="EMBL" id="CAKLPZ010000001">
    <property type="protein sequence ID" value="CAH0999460.1"/>
    <property type="molecule type" value="Genomic_DNA"/>
</dbReference>
<gene>
    <name evidence="9" type="primary">ilvE</name>
    <name evidence="9" type="ORF">LEM8419_00760</name>
</gene>